<protein>
    <submittedName>
        <fullName evidence="1">Uncharacterized protein</fullName>
    </submittedName>
</protein>
<evidence type="ECO:0000313" key="2">
    <source>
        <dbReference type="Proteomes" id="UP000387223"/>
    </source>
</evidence>
<dbReference type="Proteomes" id="UP000387223">
    <property type="component" value="Unassembled WGS sequence"/>
</dbReference>
<sequence>MGRSTPVRALYCSKCKAKWSYMYARSNYSPTFWRWFNVEVIEVRGQGVLCRCNTCGHEYVSRGRAAYARIAAMKAKQQDSRSTP</sequence>
<name>A0A5M3Q0A0_9GAMM</name>
<comment type="caution">
    <text evidence="1">The sequence shown here is derived from an EMBL/GenBank/DDBJ whole genome shotgun (WGS) entry which is preliminary data.</text>
</comment>
<accession>A0A5M3Q0A0</accession>
<dbReference type="EMBL" id="BGZI01000015">
    <property type="protein sequence ID" value="GBO88624.1"/>
    <property type="molecule type" value="Genomic_DNA"/>
</dbReference>
<organism evidence="1 2">
    <name type="scientific">Marinobacter salsuginis</name>
    <dbReference type="NCBI Taxonomy" id="418719"/>
    <lineage>
        <taxon>Bacteria</taxon>
        <taxon>Pseudomonadati</taxon>
        <taxon>Pseudomonadota</taxon>
        <taxon>Gammaproteobacteria</taxon>
        <taxon>Pseudomonadales</taxon>
        <taxon>Marinobacteraceae</taxon>
        <taxon>Marinobacter</taxon>
    </lineage>
</organism>
<dbReference type="AlphaFoldDB" id="A0A5M3Q0A0"/>
<gene>
    <name evidence="1" type="ORF">MSSD14B_22920</name>
</gene>
<reference evidence="1 2" key="1">
    <citation type="journal article" date="2019" name="J. Gen. Appl. Microbiol.">
        <title>Aerobic degradation of cis-dichloroethene by the marine bacterium Marinobacter salsuginis strain 5N-3.</title>
        <authorList>
            <person name="Inoue Y."/>
            <person name="Fukunaga Y."/>
            <person name="Katsumata H."/>
            <person name="Ohji S."/>
            <person name="Hosoyama A."/>
            <person name="Mori K."/>
            <person name="Ando K."/>
        </authorList>
    </citation>
    <scope>NUCLEOTIDE SEQUENCE [LARGE SCALE GENOMIC DNA]</scope>
    <source>
        <strain evidence="1 2">NBRC 109114</strain>
    </source>
</reference>
<proteinExistence type="predicted"/>
<evidence type="ECO:0000313" key="1">
    <source>
        <dbReference type="EMBL" id="GBO88624.1"/>
    </source>
</evidence>